<dbReference type="EMBL" id="FLUO01000001">
    <property type="protein sequence ID" value="SBW04569.1"/>
    <property type="molecule type" value="Genomic_DNA"/>
</dbReference>
<gene>
    <name evidence="4" type="ORF">KL86APRO_11870</name>
</gene>
<dbReference type="Pfam" id="PF00596">
    <property type="entry name" value="Aldolase_II"/>
    <property type="match status" value="1"/>
</dbReference>
<dbReference type="AlphaFoldDB" id="A0A212JYR4"/>
<dbReference type="InterPro" id="IPR036409">
    <property type="entry name" value="Aldolase_II/adducin_N_sf"/>
</dbReference>
<dbReference type="Gene3D" id="3.40.225.10">
    <property type="entry name" value="Class II aldolase/adducin N-terminal domain"/>
    <property type="match status" value="1"/>
</dbReference>
<dbReference type="PANTHER" id="PTHR22789">
    <property type="entry name" value="FUCULOSE PHOSPHATE ALDOLASE"/>
    <property type="match status" value="1"/>
</dbReference>
<keyword evidence="2" id="KW-0456">Lyase</keyword>
<proteinExistence type="predicted"/>
<dbReference type="GO" id="GO:0046872">
    <property type="term" value="F:metal ion binding"/>
    <property type="evidence" value="ECO:0007669"/>
    <property type="project" value="UniProtKB-KW"/>
</dbReference>
<evidence type="ECO:0000259" key="3">
    <source>
        <dbReference type="SMART" id="SM01007"/>
    </source>
</evidence>
<evidence type="ECO:0000256" key="2">
    <source>
        <dbReference type="ARBA" id="ARBA00023239"/>
    </source>
</evidence>
<organism evidence="4">
    <name type="scientific">uncultured Alphaproteobacteria bacterium</name>
    <dbReference type="NCBI Taxonomy" id="91750"/>
    <lineage>
        <taxon>Bacteria</taxon>
        <taxon>Pseudomonadati</taxon>
        <taxon>Pseudomonadota</taxon>
        <taxon>Alphaproteobacteria</taxon>
        <taxon>environmental samples</taxon>
    </lineage>
</organism>
<dbReference type="PANTHER" id="PTHR22789:SF0">
    <property type="entry name" value="3-OXO-TETRONATE 4-PHOSPHATE DECARBOXYLASE-RELATED"/>
    <property type="match status" value="1"/>
</dbReference>
<dbReference type="GO" id="GO:0016832">
    <property type="term" value="F:aldehyde-lyase activity"/>
    <property type="evidence" value="ECO:0007669"/>
    <property type="project" value="TreeGrafter"/>
</dbReference>
<accession>A0A212JYR4</accession>
<dbReference type="GO" id="GO:0005829">
    <property type="term" value="C:cytosol"/>
    <property type="evidence" value="ECO:0007669"/>
    <property type="project" value="TreeGrafter"/>
</dbReference>
<dbReference type="InterPro" id="IPR050197">
    <property type="entry name" value="Aldolase_class_II_sugar_metab"/>
</dbReference>
<dbReference type="GO" id="GO:0019323">
    <property type="term" value="P:pentose catabolic process"/>
    <property type="evidence" value="ECO:0007669"/>
    <property type="project" value="TreeGrafter"/>
</dbReference>
<keyword evidence="1" id="KW-0479">Metal-binding</keyword>
<dbReference type="SUPFAM" id="SSF53639">
    <property type="entry name" value="AraD/HMP-PK domain-like"/>
    <property type="match status" value="1"/>
</dbReference>
<evidence type="ECO:0000313" key="4">
    <source>
        <dbReference type="EMBL" id="SBW04569.1"/>
    </source>
</evidence>
<evidence type="ECO:0000256" key="1">
    <source>
        <dbReference type="ARBA" id="ARBA00022723"/>
    </source>
</evidence>
<reference evidence="4" key="1">
    <citation type="submission" date="2016-04" db="EMBL/GenBank/DDBJ databases">
        <authorList>
            <person name="Evans L.H."/>
            <person name="Alamgir A."/>
            <person name="Owens N."/>
            <person name="Weber N.D."/>
            <person name="Virtaneva K."/>
            <person name="Barbian K."/>
            <person name="Babar A."/>
            <person name="Rosenke K."/>
        </authorList>
    </citation>
    <scope>NUCLEOTIDE SEQUENCE</scope>
    <source>
        <strain evidence="4">86</strain>
    </source>
</reference>
<dbReference type="InterPro" id="IPR001303">
    <property type="entry name" value="Aldolase_II/adducin_N"/>
</dbReference>
<dbReference type="SMART" id="SM01007">
    <property type="entry name" value="Aldolase_II"/>
    <property type="match status" value="1"/>
</dbReference>
<protein>
    <submittedName>
        <fullName evidence="4">Putative aldolase class 2 protein HI_1012</fullName>
    </submittedName>
</protein>
<feature type="domain" description="Class II aldolase/adducin N-terminal" evidence="3">
    <location>
        <begin position="8"/>
        <end position="185"/>
    </location>
</feature>
<name>A0A212JYR4_9PROT</name>
<sequence length="206" mass="21806">MQRSDGIADLVAICHRVYARGMVGGSGGNVSIRSGDRVLITPTGIRLGDVEEADVVALSAEGAAEGMGQPSKEWRMHLACYRRADVNAVIHVHSAYSVAAATLADLDLDCALPVYTPGYAVRVGRLPAVPYLRPGSAELAETVAEVIARRDSVLLANHGVLAAAGTLTAALNLIEEIEENAHLHFTLGGWGRPLTEAQQRDLVGKY</sequence>